<dbReference type="RefSeq" id="WP_186410154.1">
    <property type="nucleotide sequence ID" value="NZ_FLQY01000062.1"/>
</dbReference>
<proteinExistence type="predicted"/>
<protein>
    <submittedName>
        <fullName evidence="2">Hydrolase</fullName>
    </submittedName>
</protein>
<name>A0A1A8XLX8_9RHOO</name>
<dbReference type="InterPro" id="IPR029058">
    <property type="entry name" value="AB_hydrolase_fold"/>
</dbReference>
<dbReference type="GO" id="GO:0016020">
    <property type="term" value="C:membrane"/>
    <property type="evidence" value="ECO:0007669"/>
    <property type="project" value="TreeGrafter"/>
</dbReference>
<keyword evidence="3" id="KW-1185">Reference proteome</keyword>
<evidence type="ECO:0000259" key="1">
    <source>
        <dbReference type="Pfam" id="PF00561"/>
    </source>
</evidence>
<feature type="domain" description="AB hydrolase-1" evidence="1">
    <location>
        <begin position="27"/>
        <end position="280"/>
    </location>
</feature>
<evidence type="ECO:0000313" key="3">
    <source>
        <dbReference type="Proteomes" id="UP000199600"/>
    </source>
</evidence>
<keyword evidence="2" id="KW-0378">Hydrolase</keyword>
<dbReference type="Gene3D" id="3.40.50.1820">
    <property type="entry name" value="alpha/beta hydrolase"/>
    <property type="match status" value="1"/>
</dbReference>
<dbReference type="EMBL" id="FLQY01000062">
    <property type="protein sequence ID" value="SBT05412.1"/>
    <property type="molecule type" value="Genomic_DNA"/>
</dbReference>
<organism evidence="2 3">
    <name type="scientific">Candidatus Propionivibrio aalborgensis</name>
    <dbReference type="NCBI Taxonomy" id="1860101"/>
    <lineage>
        <taxon>Bacteria</taxon>
        <taxon>Pseudomonadati</taxon>
        <taxon>Pseudomonadota</taxon>
        <taxon>Betaproteobacteria</taxon>
        <taxon>Rhodocyclales</taxon>
        <taxon>Rhodocyclaceae</taxon>
        <taxon>Propionivibrio</taxon>
    </lineage>
</organism>
<dbReference type="Pfam" id="PF00561">
    <property type="entry name" value="Abhydrolase_1"/>
    <property type="match status" value="1"/>
</dbReference>
<dbReference type="Proteomes" id="UP000199600">
    <property type="component" value="Unassembled WGS sequence"/>
</dbReference>
<accession>A0A1A8XLX8</accession>
<dbReference type="InterPro" id="IPR050266">
    <property type="entry name" value="AB_hydrolase_sf"/>
</dbReference>
<dbReference type="PRINTS" id="PR00111">
    <property type="entry name" value="ABHYDROLASE"/>
</dbReference>
<dbReference type="PANTHER" id="PTHR43798">
    <property type="entry name" value="MONOACYLGLYCEROL LIPASE"/>
    <property type="match status" value="1"/>
</dbReference>
<dbReference type="PANTHER" id="PTHR43798:SF33">
    <property type="entry name" value="HYDROLASE, PUTATIVE (AFU_ORTHOLOGUE AFUA_2G14860)-RELATED"/>
    <property type="match status" value="1"/>
</dbReference>
<dbReference type="InterPro" id="IPR000073">
    <property type="entry name" value="AB_hydrolase_1"/>
</dbReference>
<dbReference type="SUPFAM" id="SSF53474">
    <property type="entry name" value="alpha/beta-Hydrolases"/>
    <property type="match status" value="1"/>
</dbReference>
<sequence>MRTSRSEFVSLRARRHHVRVWGEAGAPTFFFLHGWGDVGASFQFAVDALQGNWRIIAPDWRGFGQSQWNEGPYVFADYIADLDALLTHYSPVQPVQIAGHSLGGIVASLYAGIRPERVSRFANLEGFGLWVSAPGETPDRFGKWLQQIRDNNPAFRPYANREDYAVRLCADNPRLTPARAAFLADHSLREVDTDPGASAGFVFAADPRHRWISPVLYPLEEAKACWRRVSAPTLWVAGRDSKIMKQFADRPDDYRERMACFSQVEERLIDNCGHNLHHDQPEIIANLLDDFFRATCTSMLTDMDSAHLAGLGSSLTTRCPGSHRVAVISARPRRAE</sequence>
<gene>
    <name evidence="2" type="ORF">PROAA_1540003</name>
</gene>
<evidence type="ECO:0000313" key="2">
    <source>
        <dbReference type="EMBL" id="SBT05412.1"/>
    </source>
</evidence>
<dbReference type="GO" id="GO:0016787">
    <property type="term" value="F:hydrolase activity"/>
    <property type="evidence" value="ECO:0007669"/>
    <property type="project" value="UniProtKB-KW"/>
</dbReference>
<reference evidence="2 3" key="1">
    <citation type="submission" date="2016-06" db="EMBL/GenBank/DDBJ databases">
        <authorList>
            <person name="Kjaerup R.B."/>
            <person name="Dalgaard T.S."/>
            <person name="Juul-Madsen H.R."/>
        </authorList>
    </citation>
    <scope>NUCLEOTIDE SEQUENCE [LARGE SCALE GENOMIC DNA]</scope>
    <source>
        <strain evidence="2">2</strain>
    </source>
</reference>
<dbReference type="AlphaFoldDB" id="A0A1A8XLX8"/>